<comment type="caution">
    <text evidence="3">The sequence shown here is derived from an EMBL/GenBank/DDBJ whole genome shotgun (WGS) entry which is preliminary data.</text>
</comment>
<dbReference type="InterPro" id="IPR001457">
    <property type="entry name" value="NADH_UbQ/plastoQ_OxRdtase_su6"/>
</dbReference>
<feature type="transmembrane region" description="Helical" evidence="2">
    <location>
        <begin position="60"/>
        <end position="84"/>
    </location>
</feature>
<sequence>MEGVAQSPNLLVFAAFAGVAALAAIGVVAFPSALRSALCLVINFFVLAFLYFSLGAELLGITQIVVYTGAIMVLFLFVIMLLKLQAPALLHERQDFKIPLGLAFGAALFALIGAQVLGPLQGVFQMRADPGYGAPEPVGRALFSLYLWPFELASVLLLIGIVGSILLAKRKL</sequence>
<evidence type="ECO:0000313" key="4">
    <source>
        <dbReference type="Proteomes" id="UP000727962"/>
    </source>
</evidence>
<comment type="function">
    <text evidence="2">NDH-1 shuttles electrons from NADH, via FMN and iron-sulfur (Fe-S) centers, to quinones in the respiratory chain. Couples the redox reaction to proton translocation (for every two electrons transferred, four hydrogen ions are translocated across the cytoplasmic membrane), and thus conserves the redox energy in a proton gradient.</text>
</comment>
<keyword evidence="2" id="KW-1003">Cell membrane</keyword>
<dbReference type="PANTHER" id="PTHR33269:SF17">
    <property type="entry name" value="NADH-UBIQUINONE OXIDOREDUCTASE CHAIN 6"/>
    <property type="match status" value="1"/>
</dbReference>
<keyword evidence="2" id="KW-0520">NAD</keyword>
<feature type="transmembrane region" description="Helical" evidence="2">
    <location>
        <begin position="145"/>
        <end position="168"/>
    </location>
</feature>
<accession>A0A931PT22</accession>
<dbReference type="GO" id="GO:0048038">
    <property type="term" value="F:quinone binding"/>
    <property type="evidence" value="ECO:0007669"/>
    <property type="project" value="UniProtKB-UniRule"/>
</dbReference>
<keyword evidence="2" id="KW-0472">Membrane</keyword>
<evidence type="ECO:0000313" key="3">
    <source>
        <dbReference type="EMBL" id="MBI1756028.1"/>
    </source>
</evidence>
<reference evidence="3" key="1">
    <citation type="submission" date="2020-07" db="EMBL/GenBank/DDBJ databases">
        <title>Huge and variable diversity of episymbiotic CPR bacteria and DPANN archaea in groundwater ecosystems.</title>
        <authorList>
            <person name="He C.Y."/>
            <person name="Keren R."/>
            <person name="Whittaker M."/>
            <person name="Farag I.F."/>
            <person name="Doudna J."/>
            <person name="Cate J.H.D."/>
            <person name="Banfield J.F."/>
        </authorList>
    </citation>
    <scope>NUCLEOTIDE SEQUENCE</scope>
    <source>
        <strain evidence="3">NC_groundwater_17_Pr7_B-0.1um_64_12</strain>
    </source>
</reference>
<dbReference type="GO" id="GO:0005886">
    <property type="term" value="C:plasma membrane"/>
    <property type="evidence" value="ECO:0007669"/>
    <property type="project" value="UniProtKB-SubCell"/>
</dbReference>
<comment type="catalytic activity">
    <reaction evidence="2">
        <text>a quinone + NADH + 5 H(+)(in) = a quinol + NAD(+) + 4 H(+)(out)</text>
        <dbReference type="Rhea" id="RHEA:57888"/>
        <dbReference type="ChEBI" id="CHEBI:15378"/>
        <dbReference type="ChEBI" id="CHEBI:24646"/>
        <dbReference type="ChEBI" id="CHEBI:57540"/>
        <dbReference type="ChEBI" id="CHEBI:57945"/>
        <dbReference type="ChEBI" id="CHEBI:132124"/>
    </reaction>
</comment>
<evidence type="ECO:0000256" key="1">
    <source>
        <dbReference type="ARBA" id="ARBA00005698"/>
    </source>
</evidence>
<proteinExistence type="inferred from homology"/>
<protein>
    <recommendedName>
        <fullName evidence="2">NADH-quinone oxidoreductase subunit J</fullName>
        <ecNumber evidence="2">7.1.1.-</ecNumber>
    </recommendedName>
</protein>
<keyword evidence="2" id="KW-0812">Transmembrane</keyword>
<dbReference type="EMBL" id="JACOSL010000019">
    <property type="protein sequence ID" value="MBI1756028.1"/>
    <property type="molecule type" value="Genomic_DNA"/>
</dbReference>
<keyword evidence="2" id="KW-1133">Transmembrane helix</keyword>
<keyword evidence="2" id="KW-0874">Quinone</keyword>
<feature type="transmembrane region" description="Helical" evidence="2">
    <location>
        <begin position="12"/>
        <end position="30"/>
    </location>
</feature>
<dbReference type="InterPro" id="IPR042106">
    <property type="entry name" value="Nuo/plastoQ_OxRdtase_6_NuoJ"/>
</dbReference>
<dbReference type="Proteomes" id="UP000727962">
    <property type="component" value="Unassembled WGS sequence"/>
</dbReference>
<feature type="transmembrane region" description="Helical" evidence="2">
    <location>
        <begin position="96"/>
        <end position="117"/>
    </location>
</feature>
<dbReference type="Gene3D" id="1.20.120.1200">
    <property type="entry name" value="NADH-ubiquinone/plastoquinone oxidoreductase chain 6, subunit NuoJ"/>
    <property type="match status" value="1"/>
</dbReference>
<dbReference type="GO" id="GO:0008137">
    <property type="term" value="F:NADH dehydrogenase (ubiquinone) activity"/>
    <property type="evidence" value="ECO:0007669"/>
    <property type="project" value="UniProtKB-UniRule"/>
</dbReference>
<dbReference type="Pfam" id="PF00499">
    <property type="entry name" value="Oxidored_q3"/>
    <property type="match status" value="1"/>
</dbReference>
<organism evidence="3 4">
    <name type="scientific">Fimbriimonas ginsengisoli</name>
    <dbReference type="NCBI Taxonomy" id="1005039"/>
    <lineage>
        <taxon>Bacteria</taxon>
        <taxon>Bacillati</taxon>
        <taxon>Armatimonadota</taxon>
        <taxon>Fimbriimonadia</taxon>
        <taxon>Fimbriimonadales</taxon>
        <taxon>Fimbriimonadaceae</taxon>
        <taxon>Fimbriimonas</taxon>
    </lineage>
</organism>
<dbReference type="AlphaFoldDB" id="A0A931PT22"/>
<comment type="subcellular location">
    <subcellularLocation>
        <location evidence="2">Cell membrane</location>
        <topology evidence="2">Multi-pass membrane protein</topology>
    </subcellularLocation>
</comment>
<name>A0A931PT22_FIMGI</name>
<dbReference type="EC" id="7.1.1.-" evidence="2"/>
<gene>
    <name evidence="3" type="ORF">HYR64_02860</name>
</gene>
<feature type="transmembrane region" description="Helical" evidence="2">
    <location>
        <begin position="37"/>
        <end position="54"/>
    </location>
</feature>
<evidence type="ECO:0000256" key="2">
    <source>
        <dbReference type="RuleBase" id="RU004429"/>
    </source>
</evidence>
<dbReference type="PANTHER" id="PTHR33269">
    <property type="entry name" value="NADH-UBIQUINONE OXIDOREDUCTASE CHAIN 6"/>
    <property type="match status" value="1"/>
</dbReference>
<comment type="similarity">
    <text evidence="1 2">Belongs to the complex I subunit 6 family.</text>
</comment>